<proteinExistence type="predicted"/>
<keyword evidence="7" id="KW-0234">DNA repair</keyword>
<dbReference type="Pfam" id="PF00270">
    <property type="entry name" value="DEAD"/>
    <property type="match status" value="1"/>
</dbReference>
<keyword evidence="11" id="KW-1185">Reference proteome</keyword>
<dbReference type="Gene3D" id="3.40.50.300">
    <property type="entry name" value="P-loop containing nucleotide triphosphate hydrolases"/>
    <property type="match status" value="2"/>
</dbReference>
<dbReference type="Pfam" id="PF00271">
    <property type="entry name" value="Helicase_C"/>
    <property type="match status" value="1"/>
</dbReference>
<dbReference type="Gene3D" id="2.40.50.140">
    <property type="entry name" value="Nucleic acid-binding proteins"/>
    <property type="match status" value="1"/>
</dbReference>
<sequence>MMRPEILFPLFADVSTLKGVGPRSAPLVQKVAGPLVRDVLFLSPSGVIQRRRTTAMEAVDGEIGVFEVTIDRLIPPHKHGAPIKVRAIDDTGFIHLIWFAGSPRHIESLAPRGARRLVTGKVERFNSEVQIAHPDYIMPVEKADEIPLSEPVYPATQGLTSRQIRKLAQGALALAPELPEWQEPNWLAARRWVGWRAALEALHAPTNEADLTPDTPVRQRLAYDELFAHQLALARRRRARQITPAARIIPGEASALLLAALPFTLTGAQEQAVAEIRADLSSGEQMGRLLQGDVGSGKTAVAALALADAASNGFQAALMAPTEILARQHYDKLSPLLNQAGVRSLLLTGRDTPAERRGKLAALASGEAQVAIGTHALFQDAVQFYRLALAVIDEQHRFGVRERQRLQGKGDPALGGVHLLTMSATPIPRTLELTQYGELEVSRLMEKPPGRTPVTTAVLPLARIGEVAKRLKAAVQAGAQAYWICPLVAESEAIDLAAAEDRAEDLRKLLGTEVGLAHGQMPGAEREAVMAEFADGRLPVLVATTVVEVGVDVPNASIMVIEHADRFGLAQLHQLRGRVGRGAKASACILLYGGEDGALGETAKERLETLRRTEDGFVIAEEDFRLRGGGDPLGLKQSGFPAYRFADPIRHRSLLLAAADDARLLLGRDPNLTSERGQAVRLLEALFDWKNERPSAD</sequence>
<dbReference type="InterPro" id="IPR027417">
    <property type="entry name" value="P-loop_NTPase"/>
</dbReference>
<feature type="domain" description="Helicase ATP-binding" evidence="8">
    <location>
        <begin position="279"/>
        <end position="444"/>
    </location>
</feature>
<dbReference type="PROSITE" id="PS51194">
    <property type="entry name" value="HELICASE_CTER"/>
    <property type="match status" value="1"/>
</dbReference>
<dbReference type="Proteomes" id="UP000309952">
    <property type="component" value="Chromosome"/>
</dbReference>
<dbReference type="NCBIfam" id="NF008164">
    <property type="entry name" value="PRK10917.1-2"/>
    <property type="match status" value="1"/>
</dbReference>
<dbReference type="GO" id="GO:0016787">
    <property type="term" value="F:hydrolase activity"/>
    <property type="evidence" value="ECO:0007669"/>
    <property type="project" value="UniProtKB-KW"/>
</dbReference>
<name>A0A4P1K1Z8_9CAUL</name>
<dbReference type="InterPro" id="IPR014001">
    <property type="entry name" value="Helicase_ATP-bd"/>
</dbReference>
<keyword evidence="1" id="KW-0547">Nucleotide-binding</keyword>
<dbReference type="GO" id="GO:0006281">
    <property type="term" value="P:DNA repair"/>
    <property type="evidence" value="ECO:0007669"/>
    <property type="project" value="UniProtKB-KW"/>
</dbReference>
<dbReference type="InterPro" id="IPR001650">
    <property type="entry name" value="Helicase_C-like"/>
</dbReference>
<organism evidence="10 11">
    <name type="scientific">Brevundimonas vancanneytii</name>
    <dbReference type="NCBI Taxonomy" id="1325724"/>
    <lineage>
        <taxon>Bacteria</taxon>
        <taxon>Pseudomonadati</taxon>
        <taxon>Pseudomonadota</taxon>
        <taxon>Alphaproteobacteria</taxon>
        <taxon>Caulobacterales</taxon>
        <taxon>Caulobacteraceae</taxon>
        <taxon>Brevundimonas</taxon>
    </lineage>
</organism>
<dbReference type="PROSITE" id="PS51192">
    <property type="entry name" value="HELICASE_ATP_BIND_1"/>
    <property type="match status" value="1"/>
</dbReference>
<keyword evidence="5" id="KW-0067">ATP-binding</keyword>
<keyword evidence="4 10" id="KW-0347">Helicase</keyword>
<dbReference type="GO" id="GO:0005524">
    <property type="term" value="F:ATP binding"/>
    <property type="evidence" value="ECO:0007669"/>
    <property type="project" value="UniProtKB-KW"/>
</dbReference>
<dbReference type="SMART" id="SM00490">
    <property type="entry name" value="HELICc"/>
    <property type="match status" value="1"/>
</dbReference>
<evidence type="ECO:0000259" key="9">
    <source>
        <dbReference type="PROSITE" id="PS51194"/>
    </source>
</evidence>
<evidence type="ECO:0000256" key="3">
    <source>
        <dbReference type="ARBA" id="ARBA00022801"/>
    </source>
</evidence>
<evidence type="ECO:0000259" key="8">
    <source>
        <dbReference type="PROSITE" id="PS51192"/>
    </source>
</evidence>
<dbReference type="PANTHER" id="PTHR47964">
    <property type="entry name" value="ATP-DEPENDENT DNA HELICASE HOMOLOG RECG, CHLOROPLASTIC"/>
    <property type="match status" value="1"/>
</dbReference>
<evidence type="ECO:0000256" key="5">
    <source>
        <dbReference type="ARBA" id="ARBA00022840"/>
    </source>
</evidence>
<feature type="domain" description="Helicase C-terminal" evidence="9">
    <location>
        <begin position="483"/>
        <end position="625"/>
    </location>
</feature>
<evidence type="ECO:0000256" key="1">
    <source>
        <dbReference type="ARBA" id="ARBA00022741"/>
    </source>
</evidence>
<dbReference type="SMART" id="SM00487">
    <property type="entry name" value="DEXDc"/>
    <property type="match status" value="1"/>
</dbReference>
<dbReference type="EC" id="3.6.4.12" evidence="10"/>
<dbReference type="InterPro" id="IPR011545">
    <property type="entry name" value="DEAD/DEAH_box_helicase_dom"/>
</dbReference>
<evidence type="ECO:0000256" key="4">
    <source>
        <dbReference type="ARBA" id="ARBA00022806"/>
    </source>
</evidence>
<dbReference type="PANTHER" id="PTHR47964:SF1">
    <property type="entry name" value="ATP-DEPENDENT DNA HELICASE HOMOLOG RECG, CHLOROPLASTIC"/>
    <property type="match status" value="1"/>
</dbReference>
<evidence type="ECO:0000313" key="11">
    <source>
        <dbReference type="Proteomes" id="UP000309952"/>
    </source>
</evidence>
<dbReference type="SUPFAM" id="SSF50249">
    <property type="entry name" value="Nucleic acid-binding proteins"/>
    <property type="match status" value="1"/>
</dbReference>
<keyword evidence="2" id="KW-0227">DNA damage</keyword>
<protein>
    <submittedName>
        <fullName evidence="10">ATP-dependent DNA helicase recG</fullName>
        <ecNumber evidence="10">3.6.4.12</ecNumber>
    </submittedName>
</protein>
<dbReference type="SUPFAM" id="SSF52540">
    <property type="entry name" value="P-loop containing nucleoside triphosphate hydrolases"/>
    <property type="match status" value="2"/>
</dbReference>
<dbReference type="CDD" id="cd04488">
    <property type="entry name" value="RecG_wedge_OBF"/>
    <property type="match status" value="1"/>
</dbReference>
<dbReference type="KEGG" id="bvy:NCTC9239_01446"/>
<keyword evidence="3 10" id="KW-0378">Hydrolase</keyword>
<dbReference type="GO" id="GO:0003677">
    <property type="term" value="F:DNA binding"/>
    <property type="evidence" value="ECO:0007669"/>
    <property type="project" value="UniProtKB-KW"/>
</dbReference>
<dbReference type="GO" id="GO:0003678">
    <property type="term" value="F:DNA helicase activity"/>
    <property type="evidence" value="ECO:0007669"/>
    <property type="project" value="UniProtKB-EC"/>
</dbReference>
<evidence type="ECO:0000313" key="10">
    <source>
        <dbReference type="EMBL" id="VTO14588.1"/>
    </source>
</evidence>
<dbReference type="EMBL" id="LR588407">
    <property type="protein sequence ID" value="VTO14588.1"/>
    <property type="molecule type" value="Genomic_DNA"/>
</dbReference>
<gene>
    <name evidence="10" type="primary">recG</name>
    <name evidence="10" type="ORF">NCTC9239_01446</name>
</gene>
<dbReference type="AlphaFoldDB" id="A0A4P1K1Z8"/>
<dbReference type="InterPro" id="IPR012340">
    <property type="entry name" value="NA-bd_OB-fold"/>
</dbReference>
<evidence type="ECO:0000256" key="7">
    <source>
        <dbReference type="ARBA" id="ARBA00023204"/>
    </source>
</evidence>
<reference evidence="10 11" key="1">
    <citation type="submission" date="2019-04" db="EMBL/GenBank/DDBJ databases">
        <authorList>
            <consortium name="Pathogen Informatics"/>
        </authorList>
    </citation>
    <scope>NUCLEOTIDE SEQUENCE [LARGE SCALE GENOMIC DNA]</scope>
    <source>
        <strain evidence="10 11">NCTC9239</strain>
    </source>
</reference>
<dbReference type="InterPro" id="IPR047112">
    <property type="entry name" value="RecG/Mfd"/>
</dbReference>
<keyword evidence="6" id="KW-0238">DNA-binding</keyword>
<accession>A0A4P1K1Z8</accession>
<evidence type="ECO:0000256" key="2">
    <source>
        <dbReference type="ARBA" id="ARBA00022763"/>
    </source>
</evidence>
<evidence type="ECO:0000256" key="6">
    <source>
        <dbReference type="ARBA" id="ARBA00023125"/>
    </source>
</evidence>